<dbReference type="Gene3D" id="3.90.176.10">
    <property type="entry name" value="Toxin ADP-ribosyltransferase, Chain A, domain 1"/>
    <property type="match status" value="1"/>
</dbReference>
<reference evidence="2" key="1">
    <citation type="submission" date="2020-11" db="EMBL/GenBank/DDBJ databases">
        <title>Intraspecies plasmid and genomic variation of Mycobacterium kubicae revealed by the complete genome sequences of two clinical isolates.</title>
        <authorList>
            <person name="Hendrix J.R."/>
            <person name="Epperson L.E."/>
            <person name="Honda J.R."/>
            <person name="Strong M."/>
        </authorList>
    </citation>
    <scope>NUCLEOTIDE SEQUENCE</scope>
    <source>
        <strain evidence="2">JCM 13573</strain>
    </source>
</reference>
<organism evidence="2 3">
    <name type="scientific">Mycobacterium kubicae</name>
    <dbReference type="NCBI Taxonomy" id="120959"/>
    <lineage>
        <taxon>Bacteria</taxon>
        <taxon>Bacillati</taxon>
        <taxon>Actinomycetota</taxon>
        <taxon>Actinomycetes</taxon>
        <taxon>Mycobacteriales</taxon>
        <taxon>Mycobacteriaceae</taxon>
        <taxon>Mycobacterium</taxon>
        <taxon>Mycobacterium simiae complex</taxon>
    </lineage>
</organism>
<dbReference type="InterPro" id="IPR003540">
    <property type="entry name" value="ADP-ribosyltransferase"/>
</dbReference>
<dbReference type="Pfam" id="PF03496">
    <property type="entry name" value="ADPrib_exo_Tox"/>
    <property type="match status" value="1"/>
</dbReference>
<dbReference type="PROSITE" id="PS51996">
    <property type="entry name" value="TR_MART"/>
    <property type="match status" value="1"/>
</dbReference>
<gene>
    <name evidence="2" type="ORF">I2456_04300</name>
</gene>
<sequence length="123" mass="13488">MGRHLGHRVRTAATQLSCRPSVRLAAHSEPTVRLSAHSRRWPAAVITERGFLSATKDPTVAQSSTFAGNVEFKIFASTGRDITSISLHPGEQEVLFPAGTKFYVISKSQDPVTGRTIIEMIER</sequence>
<name>A0AAX1JGV6_9MYCO</name>
<dbReference type="KEGG" id="mku:I2456_04300"/>
<dbReference type="SUPFAM" id="SSF56399">
    <property type="entry name" value="ADP-ribosylation"/>
    <property type="match status" value="1"/>
</dbReference>
<evidence type="ECO:0000313" key="2">
    <source>
        <dbReference type="EMBL" id="QPI40528.1"/>
    </source>
</evidence>
<protein>
    <recommendedName>
        <fullName evidence="1">ADP ribosyltransferase domain-containing protein</fullName>
    </recommendedName>
</protein>
<evidence type="ECO:0000259" key="1">
    <source>
        <dbReference type="Pfam" id="PF03496"/>
    </source>
</evidence>
<proteinExistence type="predicted"/>
<feature type="domain" description="ADP ribosyltransferase" evidence="1">
    <location>
        <begin position="34"/>
        <end position="107"/>
    </location>
</feature>
<dbReference type="AlphaFoldDB" id="A0AAX1JGV6"/>
<dbReference type="Proteomes" id="UP000663583">
    <property type="component" value="Chromosome"/>
</dbReference>
<accession>A0AAX1JGV6</accession>
<dbReference type="GO" id="GO:0005576">
    <property type="term" value="C:extracellular region"/>
    <property type="evidence" value="ECO:0007669"/>
    <property type="project" value="InterPro"/>
</dbReference>
<dbReference type="EMBL" id="CP065047">
    <property type="protein sequence ID" value="QPI40528.1"/>
    <property type="molecule type" value="Genomic_DNA"/>
</dbReference>
<evidence type="ECO:0000313" key="3">
    <source>
        <dbReference type="Proteomes" id="UP000663583"/>
    </source>
</evidence>